<evidence type="ECO:0000313" key="2">
    <source>
        <dbReference type="EMBL" id="MBT8590424.1"/>
    </source>
</evidence>
<feature type="region of interest" description="Disordered" evidence="1">
    <location>
        <begin position="40"/>
        <end position="59"/>
    </location>
</feature>
<protein>
    <submittedName>
        <fullName evidence="2">Uncharacterized protein</fullName>
    </submittedName>
</protein>
<comment type="caution">
    <text evidence="2">The sequence shown here is derived from an EMBL/GenBank/DDBJ whole genome shotgun (WGS) entry which is preliminary data.</text>
</comment>
<evidence type="ECO:0000256" key="1">
    <source>
        <dbReference type="SAM" id="MobiDB-lite"/>
    </source>
</evidence>
<name>A0AAE2YJ31_9BURK</name>
<reference evidence="2" key="1">
    <citation type="journal article" date="2021" name="Genome Biol. Evol.">
        <title>Continental-Scale Gene Flow Prevents Allopatric Divergence of Pelagic Freshwater Bacteria.</title>
        <authorList>
            <person name="Hoetzinger M."/>
            <person name="Pitt A."/>
            <person name="Huemer A."/>
            <person name="Hahn M.W."/>
        </authorList>
    </citation>
    <scope>NUCLEOTIDE SEQUENCE</scope>
    <source>
        <strain evidence="2">AP-YLGG-20-G6</strain>
    </source>
</reference>
<feature type="compositionally biased region" description="Polar residues" evidence="1">
    <location>
        <begin position="48"/>
        <end position="59"/>
    </location>
</feature>
<proteinExistence type="predicted"/>
<organism evidence="2 3">
    <name type="scientific">Polynucleobacter paneuropaeus</name>
    <dbReference type="NCBI Taxonomy" id="2527775"/>
    <lineage>
        <taxon>Bacteria</taxon>
        <taxon>Pseudomonadati</taxon>
        <taxon>Pseudomonadota</taxon>
        <taxon>Betaproteobacteria</taxon>
        <taxon>Burkholderiales</taxon>
        <taxon>Burkholderiaceae</taxon>
        <taxon>Polynucleobacter</taxon>
    </lineage>
</organism>
<evidence type="ECO:0000313" key="3">
    <source>
        <dbReference type="Proteomes" id="UP000762271"/>
    </source>
</evidence>
<dbReference type="EMBL" id="JAANGI010000001">
    <property type="protein sequence ID" value="MBT8590424.1"/>
    <property type="molecule type" value="Genomic_DNA"/>
</dbReference>
<sequence>MKAPDNRCCGSGVCIINDAGECWCGQVWDGEKMAAPALNLNVQVPDPENTSSQKTQSED</sequence>
<accession>A0AAE2YJ31</accession>
<gene>
    <name evidence="2" type="ORF">G6693_00580</name>
</gene>
<dbReference type="Proteomes" id="UP000762271">
    <property type="component" value="Unassembled WGS sequence"/>
</dbReference>
<dbReference type="AlphaFoldDB" id="A0AAE2YJ31"/>